<evidence type="ECO:0000256" key="1">
    <source>
        <dbReference type="SAM" id="MobiDB-lite"/>
    </source>
</evidence>
<keyword evidence="2" id="KW-0732">Signal</keyword>
<name>A0A2K3MNI4_TRIPR</name>
<reference evidence="3 4" key="2">
    <citation type="journal article" date="2017" name="Front. Plant Sci.">
        <title>Gene Classification and Mining of Molecular Markers Useful in Red Clover (Trifolium pratense) Breeding.</title>
        <authorList>
            <person name="Istvanek J."/>
            <person name="Dluhosova J."/>
            <person name="Dluhos P."/>
            <person name="Patkova L."/>
            <person name="Nedelnik J."/>
            <person name="Repkova J."/>
        </authorList>
    </citation>
    <scope>NUCLEOTIDE SEQUENCE [LARGE SCALE GENOMIC DNA]</scope>
    <source>
        <strain evidence="4">cv. Tatra</strain>
        <tissue evidence="3">Young leaves</tissue>
    </source>
</reference>
<feature type="chain" id="PRO_5014401113" evidence="2">
    <location>
        <begin position="17"/>
        <end position="126"/>
    </location>
</feature>
<comment type="caution">
    <text evidence="3">The sequence shown here is derived from an EMBL/GenBank/DDBJ whole genome shotgun (WGS) entry which is preliminary data.</text>
</comment>
<accession>A0A2K3MNI4</accession>
<dbReference type="EMBL" id="ASHM01010458">
    <property type="protein sequence ID" value="PNX92294.1"/>
    <property type="molecule type" value="Genomic_DNA"/>
</dbReference>
<evidence type="ECO:0000313" key="4">
    <source>
        <dbReference type="Proteomes" id="UP000236291"/>
    </source>
</evidence>
<feature type="region of interest" description="Disordered" evidence="1">
    <location>
        <begin position="106"/>
        <end position="126"/>
    </location>
</feature>
<reference evidence="3 4" key="1">
    <citation type="journal article" date="2014" name="Am. J. Bot.">
        <title>Genome assembly and annotation for red clover (Trifolium pratense; Fabaceae).</title>
        <authorList>
            <person name="Istvanek J."/>
            <person name="Jaros M."/>
            <person name="Krenek A."/>
            <person name="Repkova J."/>
        </authorList>
    </citation>
    <scope>NUCLEOTIDE SEQUENCE [LARGE SCALE GENOMIC DNA]</scope>
    <source>
        <strain evidence="4">cv. Tatra</strain>
        <tissue evidence="3">Young leaves</tissue>
    </source>
</reference>
<organism evidence="3 4">
    <name type="scientific">Trifolium pratense</name>
    <name type="common">Red clover</name>
    <dbReference type="NCBI Taxonomy" id="57577"/>
    <lineage>
        <taxon>Eukaryota</taxon>
        <taxon>Viridiplantae</taxon>
        <taxon>Streptophyta</taxon>
        <taxon>Embryophyta</taxon>
        <taxon>Tracheophyta</taxon>
        <taxon>Spermatophyta</taxon>
        <taxon>Magnoliopsida</taxon>
        <taxon>eudicotyledons</taxon>
        <taxon>Gunneridae</taxon>
        <taxon>Pentapetalae</taxon>
        <taxon>rosids</taxon>
        <taxon>fabids</taxon>
        <taxon>Fabales</taxon>
        <taxon>Fabaceae</taxon>
        <taxon>Papilionoideae</taxon>
        <taxon>50 kb inversion clade</taxon>
        <taxon>NPAAA clade</taxon>
        <taxon>Hologalegina</taxon>
        <taxon>IRL clade</taxon>
        <taxon>Trifolieae</taxon>
        <taxon>Trifolium</taxon>
    </lineage>
</organism>
<protein>
    <submittedName>
        <fullName evidence="3">Uncharacterized protein</fullName>
    </submittedName>
</protein>
<dbReference type="AlphaFoldDB" id="A0A2K3MNI4"/>
<proteinExistence type="predicted"/>
<evidence type="ECO:0000313" key="3">
    <source>
        <dbReference type="EMBL" id="PNX92294.1"/>
    </source>
</evidence>
<evidence type="ECO:0000256" key="2">
    <source>
        <dbReference type="SAM" id="SignalP"/>
    </source>
</evidence>
<feature type="compositionally biased region" description="Basic and acidic residues" evidence="1">
    <location>
        <begin position="106"/>
        <end position="118"/>
    </location>
</feature>
<dbReference type="Proteomes" id="UP000236291">
    <property type="component" value="Unassembled WGS sequence"/>
</dbReference>
<sequence>MHIFDIHLSLLVKLAGFLIDLSKTNFVQINSCSDFSLRKGKSEIALQAENNNSKKWKGKWNGNKGRGGHNNVVVTKISKKPAIQVKSMKIIEVVSMEIIEAEEVKESQDDEAKIAKQDDSDDSVIS</sequence>
<feature type="signal peptide" evidence="2">
    <location>
        <begin position="1"/>
        <end position="16"/>
    </location>
</feature>
<gene>
    <name evidence="3" type="ORF">L195_g015428</name>
</gene>